<accession>A0AB40ANA8</accession>
<dbReference type="Gene3D" id="2.60.120.10">
    <property type="entry name" value="Jelly Rolls"/>
    <property type="match status" value="1"/>
</dbReference>
<evidence type="ECO:0000256" key="7">
    <source>
        <dbReference type="ARBA" id="ARBA00024284"/>
    </source>
</evidence>
<evidence type="ECO:0000256" key="5">
    <source>
        <dbReference type="ARBA" id="ARBA00023002"/>
    </source>
</evidence>
<dbReference type="GO" id="GO:0017172">
    <property type="term" value="F:cysteine dioxygenase activity"/>
    <property type="evidence" value="ECO:0007669"/>
    <property type="project" value="UniProtKB-EC"/>
</dbReference>
<dbReference type="InterPro" id="IPR012864">
    <property type="entry name" value="PCO/ADO"/>
</dbReference>
<evidence type="ECO:0000256" key="2">
    <source>
        <dbReference type="ARBA" id="ARBA00006622"/>
    </source>
</evidence>
<dbReference type="AlphaFoldDB" id="A0AB40ANA8"/>
<dbReference type="InterPro" id="IPR014710">
    <property type="entry name" value="RmlC-like_jellyroll"/>
</dbReference>
<dbReference type="Pfam" id="PF07847">
    <property type="entry name" value="PCO_ADO"/>
    <property type="match status" value="1"/>
</dbReference>
<dbReference type="Proteomes" id="UP001515500">
    <property type="component" value="Chromosome 20"/>
</dbReference>
<evidence type="ECO:0000313" key="9">
    <source>
        <dbReference type="Proteomes" id="UP001515500"/>
    </source>
</evidence>
<evidence type="ECO:0000256" key="8">
    <source>
        <dbReference type="SAM" id="MobiDB-lite"/>
    </source>
</evidence>
<reference evidence="10" key="1">
    <citation type="submission" date="2025-08" db="UniProtKB">
        <authorList>
            <consortium name="RefSeq"/>
        </authorList>
    </citation>
    <scope>IDENTIFICATION</scope>
</reference>
<keyword evidence="4" id="KW-0479">Metal-binding</keyword>
<evidence type="ECO:0000313" key="10">
    <source>
        <dbReference type="RefSeq" id="XP_039116507.1"/>
    </source>
</evidence>
<dbReference type="InterPro" id="IPR011051">
    <property type="entry name" value="RmlC_Cupin_sf"/>
</dbReference>
<dbReference type="RefSeq" id="XP_039116507.1">
    <property type="nucleotide sequence ID" value="XM_039260573.1"/>
</dbReference>
<dbReference type="GeneID" id="120251925"/>
<feature type="region of interest" description="Disordered" evidence="8">
    <location>
        <begin position="1"/>
        <end position="27"/>
    </location>
</feature>
<keyword evidence="5" id="KW-0560">Oxidoreductase</keyword>
<dbReference type="GO" id="GO:0046872">
    <property type="term" value="F:metal ion binding"/>
    <property type="evidence" value="ECO:0007669"/>
    <property type="project" value="UniProtKB-KW"/>
</dbReference>
<protein>
    <recommendedName>
        <fullName evidence="3">cysteine dioxygenase</fullName>
        <ecNumber evidence="3">1.13.11.20</ecNumber>
    </recommendedName>
</protein>
<organism evidence="9 10">
    <name type="scientific">Dioscorea cayennensis subsp. rotundata</name>
    <name type="common">White Guinea yam</name>
    <name type="synonym">Dioscorea rotundata</name>
    <dbReference type="NCBI Taxonomy" id="55577"/>
    <lineage>
        <taxon>Eukaryota</taxon>
        <taxon>Viridiplantae</taxon>
        <taxon>Streptophyta</taxon>
        <taxon>Embryophyta</taxon>
        <taxon>Tracheophyta</taxon>
        <taxon>Spermatophyta</taxon>
        <taxon>Magnoliopsida</taxon>
        <taxon>Liliopsida</taxon>
        <taxon>Dioscoreales</taxon>
        <taxon>Dioscoreaceae</taxon>
        <taxon>Dioscorea</taxon>
    </lineage>
</organism>
<dbReference type="SUPFAM" id="SSF51182">
    <property type="entry name" value="RmlC-like cupins"/>
    <property type="match status" value="1"/>
</dbReference>
<comment type="catalytic activity">
    <reaction evidence="7">
        <text>L-cysteine + O2 = 3-sulfino-L-alanine + H(+)</text>
        <dbReference type="Rhea" id="RHEA:20441"/>
        <dbReference type="ChEBI" id="CHEBI:15378"/>
        <dbReference type="ChEBI" id="CHEBI:15379"/>
        <dbReference type="ChEBI" id="CHEBI:35235"/>
        <dbReference type="ChEBI" id="CHEBI:61085"/>
        <dbReference type="EC" id="1.13.11.20"/>
    </reaction>
    <physiologicalReaction direction="left-to-right" evidence="7">
        <dbReference type="Rhea" id="RHEA:20442"/>
    </physiologicalReaction>
</comment>
<dbReference type="CDD" id="cd20289">
    <property type="entry name" value="cupin_ADO"/>
    <property type="match status" value="1"/>
</dbReference>
<dbReference type="GO" id="GO:0070483">
    <property type="term" value="P:detection of hypoxia"/>
    <property type="evidence" value="ECO:0007669"/>
    <property type="project" value="UniProtKB-ARBA"/>
</dbReference>
<dbReference type="PANTHER" id="PTHR22966">
    <property type="entry name" value="2-AMINOETHANETHIOL DIOXYGENASE"/>
    <property type="match status" value="1"/>
</dbReference>
<dbReference type="EC" id="1.13.11.20" evidence="3"/>
<feature type="compositionally biased region" description="Basic residues" evidence="8">
    <location>
        <begin position="15"/>
        <end position="25"/>
    </location>
</feature>
<evidence type="ECO:0000256" key="6">
    <source>
        <dbReference type="ARBA" id="ARBA00023004"/>
    </source>
</evidence>
<evidence type="ECO:0000256" key="1">
    <source>
        <dbReference type="ARBA" id="ARBA00001954"/>
    </source>
</evidence>
<keyword evidence="6" id="KW-0408">Iron</keyword>
<proteinExistence type="inferred from homology"/>
<comment type="cofactor">
    <cofactor evidence="1">
        <name>Fe(2+)</name>
        <dbReference type="ChEBI" id="CHEBI:29033"/>
    </cofactor>
</comment>
<evidence type="ECO:0000256" key="3">
    <source>
        <dbReference type="ARBA" id="ARBA00013133"/>
    </source>
</evidence>
<name>A0AB40ANA8_DIOCR</name>
<comment type="similarity">
    <text evidence="2">Belongs to the cysteine dioxygenase family.</text>
</comment>
<sequence>MRVDGQLVEKPYKSSSKKIRRRQKKAGSMQSAVQRLYDVCKDVFADGGAGVVPPPEDVERIRSVLDSLTPADVGLSPNLPFFKKTEYKGPPAVRYLHLYDCPRFSIGIFCLPPTSCIPLHNHPGMTVFSKLLFGSMHIKSYDWVDVPENFNQPLKSGHFQPPGMRLAKLHRDAVFTTPCETSILYPLAGGNMHRFTAVTSCAVLDVLGPPYSDAEGRPCMYYNDFPYASFSGDTDSVPGNGDEYAWLEEKAKPDEFFVLGAKYTGPKIIER</sequence>
<gene>
    <name evidence="10" type="primary">LOC120251925</name>
</gene>
<keyword evidence="9" id="KW-1185">Reference proteome</keyword>
<evidence type="ECO:0000256" key="4">
    <source>
        <dbReference type="ARBA" id="ARBA00022723"/>
    </source>
</evidence>
<dbReference type="PANTHER" id="PTHR22966:SF1">
    <property type="entry name" value="PLANT CYSTEINE OXIDASE 1"/>
    <property type="match status" value="1"/>
</dbReference>